<comment type="similarity">
    <text evidence="1">Belongs to the HipA Ser/Thr kinase family.</text>
</comment>
<dbReference type="InterPro" id="IPR052028">
    <property type="entry name" value="HipA_Ser/Thr_kinase"/>
</dbReference>
<dbReference type="RefSeq" id="WP_192542697.1">
    <property type="nucleotide sequence ID" value="NZ_CAXYBX010000001.1"/>
</dbReference>
<sequence>MEINRRATVFINNIRAGDLIEYRDESLSGKEEYTFIYDENYLTKGAPIGHHFPLRSEPFYFDILPPFFTNLLSEGWLRQHQADKSRLDKNDEFGLLCANGKELIGAVAIVAGKVSNLTDRQSIDVPIPDSKTLNQREVTIVGSPANFNDYAVDHANGQSISGVQRKLLMKLEGNKLIPTVSGGQYIVKPAPEAAPFLPENEFFIMQLAKKIGFDVADCGLIPFESGELAYITKRFDVIDKQQRYLIEDGASLCQVHPKHKDSDALSYENVLIKLTRCAGNSKAVTLKLFLHVVFSHIVGNNDLHLKNFSMQRKPNKNNNIMDLVTPMYDMLSLAPYPVFDRACFMSFGVLAIEEGEEGDFSDAYNIFGFYTKEDFVQLGVNIGLPKSMVEKQLQALKVKVLKVIDGGFRTQLPDHIYDVIIKRIRERCRTLELTLP</sequence>
<keyword evidence="7" id="KW-1185">Reference proteome</keyword>
<evidence type="ECO:0000256" key="3">
    <source>
        <dbReference type="ARBA" id="ARBA00022777"/>
    </source>
</evidence>
<dbReference type="Pfam" id="PF07804">
    <property type="entry name" value="HipA_C"/>
    <property type="match status" value="1"/>
</dbReference>
<comment type="caution">
    <text evidence="6">The sequence shown here is derived from an EMBL/GenBank/DDBJ whole genome shotgun (WGS) entry which is preliminary data.</text>
</comment>
<dbReference type="PANTHER" id="PTHR37419:SF6">
    <property type="entry name" value="KINASE HI_0665-RELATED"/>
    <property type="match status" value="1"/>
</dbReference>
<dbReference type="Pfam" id="PF13657">
    <property type="entry name" value="Couple_hipA"/>
    <property type="match status" value="1"/>
</dbReference>
<evidence type="ECO:0000313" key="7">
    <source>
        <dbReference type="Proteomes" id="UP000707245"/>
    </source>
</evidence>
<evidence type="ECO:0000256" key="1">
    <source>
        <dbReference type="ARBA" id="ARBA00010164"/>
    </source>
</evidence>
<evidence type="ECO:0000313" key="6">
    <source>
        <dbReference type="EMBL" id="MBE0459243.1"/>
    </source>
</evidence>
<reference evidence="6 7" key="1">
    <citation type="submission" date="2020-07" db="EMBL/GenBank/DDBJ databases">
        <title>Halophilic bacteria isolated from french cheeses.</title>
        <authorList>
            <person name="Kothe C.I."/>
            <person name="Farah-Kraiem B."/>
            <person name="Renault P."/>
            <person name="Dridi B."/>
        </authorList>
    </citation>
    <scope>NUCLEOTIDE SEQUENCE [LARGE SCALE GENOMIC DNA]</scope>
    <source>
        <strain evidence="6 7">FME14</strain>
    </source>
</reference>
<evidence type="ECO:0000256" key="2">
    <source>
        <dbReference type="ARBA" id="ARBA00022679"/>
    </source>
</evidence>
<dbReference type="Proteomes" id="UP000707245">
    <property type="component" value="Unassembled WGS sequence"/>
</dbReference>
<dbReference type="PANTHER" id="PTHR37419">
    <property type="entry name" value="SERINE/THREONINE-PROTEIN KINASE TOXIN HIPA"/>
    <property type="match status" value="1"/>
</dbReference>
<dbReference type="InterPro" id="IPR017508">
    <property type="entry name" value="HipA_N1"/>
</dbReference>
<accession>A0ABR9FQY4</accession>
<protein>
    <submittedName>
        <fullName evidence="6">HipA domain-containing protein</fullName>
    </submittedName>
</protein>
<name>A0ABR9FQY4_9GAMM</name>
<gene>
    <name evidence="6" type="ORF">EI167_17730</name>
</gene>
<dbReference type="NCBIfam" id="TIGR03071">
    <property type="entry name" value="couple_hipA"/>
    <property type="match status" value="1"/>
</dbReference>
<feature type="domain" description="HipA N-terminal subdomain 1" evidence="5">
    <location>
        <begin position="8"/>
        <end position="109"/>
    </location>
</feature>
<evidence type="ECO:0000259" key="5">
    <source>
        <dbReference type="Pfam" id="PF13657"/>
    </source>
</evidence>
<dbReference type="EMBL" id="RRZA01000068">
    <property type="protein sequence ID" value="MBE0459243.1"/>
    <property type="molecule type" value="Genomic_DNA"/>
</dbReference>
<evidence type="ECO:0000259" key="4">
    <source>
        <dbReference type="Pfam" id="PF07804"/>
    </source>
</evidence>
<feature type="domain" description="HipA-like C-terminal" evidence="4">
    <location>
        <begin position="159"/>
        <end position="396"/>
    </location>
</feature>
<organism evidence="6 7">
    <name type="scientific">Pseudoalteromonas prydzensis</name>
    <dbReference type="NCBI Taxonomy" id="182141"/>
    <lineage>
        <taxon>Bacteria</taxon>
        <taxon>Pseudomonadati</taxon>
        <taxon>Pseudomonadota</taxon>
        <taxon>Gammaproteobacteria</taxon>
        <taxon>Alteromonadales</taxon>
        <taxon>Pseudoalteromonadaceae</taxon>
        <taxon>Pseudoalteromonas</taxon>
    </lineage>
</organism>
<dbReference type="InterPro" id="IPR012893">
    <property type="entry name" value="HipA-like_C"/>
</dbReference>
<proteinExistence type="inferred from homology"/>
<keyword evidence="3" id="KW-0418">Kinase</keyword>
<keyword evidence="2" id="KW-0808">Transferase</keyword>